<gene>
    <name evidence="2" type="ORF">BDP55DRAFT_627620</name>
</gene>
<evidence type="ECO:0000313" key="3">
    <source>
        <dbReference type="Proteomes" id="UP001224890"/>
    </source>
</evidence>
<feature type="compositionally biased region" description="Basic and acidic residues" evidence="1">
    <location>
        <begin position="103"/>
        <end position="130"/>
    </location>
</feature>
<dbReference type="EMBL" id="JAHMHR010000005">
    <property type="protein sequence ID" value="KAK1690936.1"/>
    <property type="molecule type" value="Genomic_DNA"/>
</dbReference>
<proteinExistence type="predicted"/>
<organism evidence="2 3">
    <name type="scientific">Colletotrichum godetiae</name>
    <dbReference type="NCBI Taxonomy" id="1209918"/>
    <lineage>
        <taxon>Eukaryota</taxon>
        <taxon>Fungi</taxon>
        <taxon>Dikarya</taxon>
        <taxon>Ascomycota</taxon>
        <taxon>Pezizomycotina</taxon>
        <taxon>Sordariomycetes</taxon>
        <taxon>Hypocreomycetidae</taxon>
        <taxon>Glomerellales</taxon>
        <taxon>Glomerellaceae</taxon>
        <taxon>Colletotrichum</taxon>
        <taxon>Colletotrichum acutatum species complex</taxon>
    </lineage>
</organism>
<dbReference type="AlphaFoldDB" id="A0AAJ0AV39"/>
<accession>A0AAJ0AV39</accession>
<feature type="compositionally biased region" description="Polar residues" evidence="1">
    <location>
        <begin position="136"/>
        <end position="145"/>
    </location>
</feature>
<evidence type="ECO:0000313" key="2">
    <source>
        <dbReference type="EMBL" id="KAK1690936.1"/>
    </source>
</evidence>
<feature type="region of interest" description="Disordered" evidence="1">
    <location>
        <begin position="103"/>
        <end position="158"/>
    </location>
</feature>
<dbReference type="RefSeq" id="XP_060434631.1">
    <property type="nucleotide sequence ID" value="XM_060571783.1"/>
</dbReference>
<reference evidence="2" key="1">
    <citation type="submission" date="2021-06" db="EMBL/GenBank/DDBJ databases">
        <title>Comparative genomics, transcriptomics and evolutionary studies reveal genomic signatures of adaptation to plant cell wall in hemibiotrophic fungi.</title>
        <authorList>
            <consortium name="DOE Joint Genome Institute"/>
            <person name="Baroncelli R."/>
            <person name="Diaz J.F."/>
            <person name="Benocci T."/>
            <person name="Peng M."/>
            <person name="Battaglia E."/>
            <person name="Haridas S."/>
            <person name="Andreopoulos W."/>
            <person name="Labutti K."/>
            <person name="Pangilinan J."/>
            <person name="Floch G.L."/>
            <person name="Makela M.R."/>
            <person name="Henrissat B."/>
            <person name="Grigoriev I.V."/>
            <person name="Crouch J.A."/>
            <person name="De Vries R.P."/>
            <person name="Sukno S.A."/>
            <person name="Thon M.R."/>
        </authorList>
    </citation>
    <scope>NUCLEOTIDE SEQUENCE</scope>
    <source>
        <strain evidence="2">CBS 193.32</strain>
    </source>
</reference>
<evidence type="ECO:0000256" key="1">
    <source>
        <dbReference type="SAM" id="MobiDB-lite"/>
    </source>
</evidence>
<sequence length="254" mass="28071">MPHRTTASRQRPSASAWVSLQTFDSSHSSATQPLPTSSGPVSGLLAPESDPEPTIGERCVLTAVPQASEAKRNEIFRTRLVYSTNRLEDVWCLTGMTLASERVPADGRSFEPSTPRDDKQRCSEEGDPSLRRGQAPKNSVMQVGESQLPRGQEVAVRDVPAREKPHVRALCCFKKMPAGNPLPVTAQVQLHRFEPASRICALNTCTVFVFSPNFVVDYYLQKWCQYTWPELRRVIKGKGYLGYTNAPALPAIGS</sequence>
<protein>
    <submittedName>
        <fullName evidence="2">Uncharacterized protein</fullName>
    </submittedName>
</protein>
<feature type="compositionally biased region" description="Polar residues" evidence="1">
    <location>
        <begin position="1"/>
        <end position="40"/>
    </location>
</feature>
<comment type="caution">
    <text evidence="2">The sequence shown here is derived from an EMBL/GenBank/DDBJ whole genome shotgun (WGS) entry which is preliminary data.</text>
</comment>
<dbReference type="GeneID" id="85456309"/>
<name>A0AAJ0AV39_9PEZI</name>
<feature type="region of interest" description="Disordered" evidence="1">
    <location>
        <begin position="1"/>
        <end position="55"/>
    </location>
</feature>
<keyword evidence="3" id="KW-1185">Reference proteome</keyword>
<dbReference type="Proteomes" id="UP001224890">
    <property type="component" value="Unassembled WGS sequence"/>
</dbReference>